<comment type="caution">
    <text evidence="5">The sequence shown here is derived from an EMBL/GenBank/DDBJ whole genome shotgun (WGS) entry which is preliminary data.</text>
</comment>
<evidence type="ECO:0000259" key="4">
    <source>
        <dbReference type="PROSITE" id="PS50878"/>
    </source>
</evidence>
<feature type="domain" description="Reverse transcriptase" evidence="4">
    <location>
        <begin position="1297"/>
        <end position="1580"/>
    </location>
</feature>
<evidence type="ECO:0000313" key="5">
    <source>
        <dbReference type="EMBL" id="KAE8668513.1"/>
    </source>
</evidence>
<dbReference type="GO" id="GO:0008270">
    <property type="term" value="F:zinc ion binding"/>
    <property type="evidence" value="ECO:0007669"/>
    <property type="project" value="UniProtKB-KW"/>
</dbReference>
<accession>A0A6A2X1A4</accession>
<dbReference type="InterPro" id="IPR025836">
    <property type="entry name" value="Zn_knuckle_CX2CX4HX4C"/>
</dbReference>
<feature type="region of interest" description="Disordered" evidence="2">
    <location>
        <begin position="398"/>
        <end position="433"/>
    </location>
</feature>
<reference evidence="5" key="1">
    <citation type="submission" date="2019-09" db="EMBL/GenBank/DDBJ databases">
        <title>Draft genome information of white flower Hibiscus syriacus.</title>
        <authorList>
            <person name="Kim Y.-M."/>
        </authorList>
    </citation>
    <scope>NUCLEOTIDE SEQUENCE [LARGE SCALE GENOMIC DNA]</scope>
    <source>
        <strain evidence="5">YM2019G1</strain>
    </source>
</reference>
<dbReference type="Gene3D" id="3.60.10.10">
    <property type="entry name" value="Endonuclease/exonuclease/phosphatase"/>
    <property type="match status" value="2"/>
</dbReference>
<dbReference type="InterPro" id="IPR001878">
    <property type="entry name" value="Znf_CCHC"/>
</dbReference>
<organism evidence="5 6">
    <name type="scientific">Hibiscus syriacus</name>
    <name type="common">Rose of Sharon</name>
    <dbReference type="NCBI Taxonomy" id="106335"/>
    <lineage>
        <taxon>Eukaryota</taxon>
        <taxon>Viridiplantae</taxon>
        <taxon>Streptophyta</taxon>
        <taxon>Embryophyta</taxon>
        <taxon>Tracheophyta</taxon>
        <taxon>Spermatophyta</taxon>
        <taxon>Magnoliopsida</taxon>
        <taxon>eudicotyledons</taxon>
        <taxon>Gunneridae</taxon>
        <taxon>Pentapetalae</taxon>
        <taxon>rosids</taxon>
        <taxon>malvids</taxon>
        <taxon>Malvales</taxon>
        <taxon>Malvaceae</taxon>
        <taxon>Malvoideae</taxon>
        <taxon>Hibiscus</taxon>
    </lineage>
</organism>
<evidence type="ECO:0000313" key="6">
    <source>
        <dbReference type="Proteomes" id="UP000436088"/>
    </source>
</evidence>
<dbReference type="InterPro" id="IPR012337">
    <property type="entry name" value="RNaseH-like_sf"/>
</dbReference>
<dbReference type="InterPro" id="IPR044730">
    <property type="entry name" value="RNase_H-like_dom_plant"/>
</dbReference>
<dbReference type="PROSITE" id="PS50878">
    <property type="entry name" value="RT_POL"/>
    <property type="match status" value="2"/>
</dbReference>
<evidence type="ECO:0000256" key="1">
    <source>
        <dbReference type="PROSITE-ProRule" id="PRU00047"/>
    </source>
</evidence>
<keyword evidence="1" id="KW-0862">Zinc</keyword>
<dbReference type="InterPro" id="IPR005135">
    <property type="entry name" value="Endo/exonuclease/phosphatase"/>
</dbReference>
<feature type="compositionally biased region" description="Polar residues" evidence="2">
    <location>
        <begin position="2339"/>
        <end position="2349"/>
    </location>
</feature>
<keyword evidence="1" id="KW-0863">Zinc-finger</keyword>
<feature type="region of interest" description="Disordered" evidence="2">
    <location>
        <begin position="37"/>
        <end position="72"/>
    </location>
</feature>
<dbReference type="Pfam" id="PF13456">
    <property type="entry name" value="RVT_3"/>
    <property type="match status" value="1"/>
</dbReference>
<proteinExistence type="predicted"/>
<dbReference type="PANTHER" id="PTHR33116:SF86">
    <property type="entry name" value="REVERSE TRANSCRIPTASE DOMAIN-CONTAINING PROTEIN"/>
    <property type="match status" value="1"/>
</dbReference>
<dbReference type="SUPFAM" id="SSF56672">
    <property type="entry name" value="DNA/RNA polymerases"/>
    <property type="match status" value="2"/>
</dbReference>
<dbReference type="PROSITE" id="PS50158">
    <property type="entry name" value="ZF_CCHC"/>
    <property type="match status" value="1"/>
</dbReference>
<feature type="domain" description="Reverse transcriptase" evidence="4">
    <location>
        <begin position="2728"/>
        <end position="3083"/>
    </location>
</feature>
<feature type="region of interest" description="Disordered" evidence="2">
    <location>
        <begin position="2338"/>
        <end position="2394"/>
    </location>
</feature>
<dbReference type="SUPFAM" id="SSF53098">
    <property type="entry name" value="Ribonuclease H-like"/>
    <property type="match status" value="1"/>
</dbReference>
<feature type="compositionally biased region" description="Polar residues" evidence="2">
    <location>
        <begin position="703"/>
        <end position="713"/>
    </location>
</feature>
<protein>
    <recommendedName>
        <fullName evidence="7">Reverse transcriptase domain-containing protein</fullName>
    </recommendedName>
</protein>
<dbReference type="SUPFAM" id="SSF56219">
    <property type="entry name" value="DNase I-like"/>
    <property type="match status" value="2"/>
</dbReference>
<dbReference type="Gene3D" id="3.30.420.10">
    <property type="entry name" value="Ribonuclease H-like superfamily/Ribonuclease H"/>
    <property type="match status" value="1"/>
</dbReference>
<feature type="domain" description="CCHC-type" evidence="3">
    <location>
        <begin position="644"/>
        <end position="658"/>
    </location>
</feature>
<feature type="compositionally biased region" description="Low complexity" evidence="2">
    <location>
        <begin position="746"/>
        <end position="758"/>
    </location>
</feature>
<evidence type="ECO:0008006" key="7">
    <source>
        <dbReference type="Google" id="ProtNLM"/>
    </source>
</evidence>
<feature type="region of interest" description="Disordered" evidence="2">
    <location>
        <begin position="3960"/>
        <end position="3979"/>
    </location>
</feature>
<dbReference type="GO" id="GO:0004523">
    <property type="term" value="F:RNA-DNA hybrid ribonuclease activity"/>
    <property type="evidence" value="ECO:0007669"/>
    <property type="project" value="InterPro"/>
</dbReference>
<dbReference type="InterPro" id="IPR000477">
    <property type="entry name" value="RT_dom"/>
</dbReference>
<name>A0A6A2X1A4_HIBSY</name>
<dbReference type="CDD" id="cd06222">
    <property type="entry name" value="RNase_H_like"/>
    <property type="match status" value="1"/>
</dbReference>
<feature type="region of interest" description="Disordered" evidence="2">
    <location>
        <begin position="341"/>
        <end position="378"/>
    </location>
</feature>
<keyword evidence="6" id="KW-1185">Reference proteome</keyword>
<feature type="region of interest" description="Disordered" evidence="2">
    <location>
        <begin position="702"/>
        <end position="758"/>
    </location>
</feature>
<keyword evidence="1" id="KW-0479">Metal-binding</keyword>
<dbReference type="Pfam" id="PF03372">
    <property type="entry name" value="Exo_endo_phos"/>
    <property type="match status" value="2"/>
</dbReference>
<sequence>MEQCRQGKSAKWIRNLGKRIGSEGWARGSQSRTRRLPVHCSSCSRESGSPRAGRGTDWERLLRGPSPGDEQSTKNCALNVKVKKFNQARVNGGSNYDSLKDKWELSGEIEIPLLLTLFYYSVNRKQGTTPLFGPKAGFCRSIRAEDIVRIHQVLDCSPTNRERELGLDRRETESGLEATHAPVADCRPAVGAPAPKGTCRGCSARVGQVVRASLERNFHERRVESFADDLNTRRGIVSGRVALLPRSTEIQPFVASIRPPSFISPILLGGNQGENLRFTVLEEDPIEGPKHVGAVGSHSIGQEAHPRVLETRTRRATGVSVTIGNPGHWCGSAAQNRALVREPRSPSGPRVRAPRSPSVIQGGWPRSPSTNPDGCLGHHRQPGHWCGSAAQYRALVREPRSPSGPRVREPRSPSAILGGWPRSPSANPDGCLGHHRQPRAIGAGVPHRTERWCGSLGHHQAPSSVTIRPLVREPRSPSAVPGGWPRSPSANPDGCLGHHRQPRAIGAGVPHRTGRWCGSLGHHRQPPTGASATPGHWCGSTAQNRALGAGASHSVGRGARPPGAWEGSVRISDISITAEKIGNRIGKIIATDTRPGDGRMGDFLRVRVEIDSSKPLRRCVKMGVCANGDSRKCLLKYERLPSFCHKCGVIGHVLTECPGFSYQLQQFLQFGEWLRVSPIKRPVESNSRRKVGIVYAEGDLNGRTVTSSDNSPSLDRGTRTPRGRPWMPGRDLLISSSANQDDSDPSDPTGTDSSLPSTFPDVFVGCNQELIEEIQGFRVESVRAEVGSSSSGKRKIGDASKGKRKVKRINRKLVNISDSTLNSKVGTSEEEDPSELPVEVRELRRMISDKDPILVFVSETKLRKNKTEAIRVATKMGGCFEVERSDRCVGLMMLWKEGCEVSLQSFSNIHIDVEVVWKDKKFRFTGFYGRSEWANKRYNWEMLSHLATTSSLPWCVGGDFNEVIHGNEKSGGRNPIRSLMEEFKSCLRVAEVWDIRPRTGWFTWASGTRARSFVCERIDRYVAKDDWRLMFPEARVDTVPMASSDHSAIVLSLEGVEVMGYVRKDYFKFDDCWADEEKCKDIVQRVWGHGEDSFETKVGNLGVTLGGWQRLRRSKAKRDEKRLRGVILKIDSGPYIAEKCDLRRKVMAELKEVLDKDERFWFQRSRVAWLKDGDRNSSFFHARANGRRKKNWIEGLENEGGVWCDRIEDIFGIASRYFSSLFRSSAANPDEEIFQAIEQCIDPSDNEMLCREFSSEEVIFAFSQVNPSKAPGFDGLPGHFFRSFWHIVGSDFVNLCLCLLNGTKEFDFVNRTIVVLIAKVDSPKLMKHFRPISLCSVIYKVVSKVIVNRLKPLMNVCVSENQCAFVPGRSISDNFLVAHEIFHYLKRAKNGPNKGAALKLDMEKAYDRVEWDFLLNVMTRMGFCDSFVNIIRKCISTVSFQIRINGVLSDVVVPQRGLRQGDPLSPYLFLFCAQGLSALLLKAQRRNEIKGIRASVRGPRVSHLFYADDSLLFMKNSMTEVRRIKGILDQYEKASGQKVNYEKSSIFFSPNTPSVDRGSFLRELGVVEASEPGSYLGLPLVVGKGKRAAFNFIKDRTEKRIQGWTKRLLSFGGREVFIKSVVQALPAMFEENWGDDCAIEWGERYVDNAASPVRVADFMVPGCARWDEDKVVGVLRTADADKVLKTLIAPVREDRLLWKHHGSGFYSAKSGPPKNQNLWMASVLEVSGLSQGIVEWIGSSPLSWLIFAHSKLINEGFDLFLALLWNIWNRRNDLVHNGEMQSDRNVVVSSSNLVEEFRKVKKVDVIDRDEVRFSRFRGWIKPGQEEIKVNVDGAFCKENRKAAIGVVARDSQGMVIAGLAKLINPPSSAESAEVAAFTEGIKLAIENGWNRVIIEGDAISIVNRLANKRTGMIQDLSTIGLLLNEARLLLSRAPTFKVNYVCRVANRVAHTLAHWALSNTNPIWAPWGCDRNMTRRYPRPHTGHRSPPPPARFPVVLRRRSGDAPARHYRSSDKARTMENAPPPWKWIIRKALVSREYPRRRVKRTNNTCGYELGCGSHARHGHKKGHWVATRRAMEKVSSFQTFQCLLVAVCLSFFSSLGGSGLAPLPPPGGYGPRHPTGARQRLALAQHPPVHWSLSFHVRPNSATARRFGLVCVLYWLCVTCRDICHPVPSPLMATAYWGSEIRHPGRPLVREYRTEPSAGCGSLAQRRAGRSAPWCVGRKCPHFRHFNRMLLAIVHFDPKLSLEEFDFRPLAVWVRICELPLGFMKIETAEKIGNRIGKIIATDTRPGDGRMGDFLRQFLQFGEWLRVSPIKRPVESNSRRKVGIVYAEGDLNGRTVTSSDNSPSLDRGTRTPRGRPWMPGRDLLISSSANQDDSDPSDPTGTDSSLPSTFPDVFVGCNQELIEEIQGFRVESVRAEVGSSSSGKRKIGDATPPGTMTLFCWNCRGLGNPATVRELRRMISDKDPILVFVSETKLRKNKTEAIRVATKMGGCFEVERSDRCVGLMMLWKEGCEVSLQSFSNIHIDVEVVWKDKKFRFTGFYGRSEWANKRYNWEMLSHLATTSSLPWCVGGDFNEVIHGNEKSGGRNPIRSLMEEFKSCLRVAEVWDIRPRTGWFTWASGTRARSFVCERIDRYVAKDDWRLMFPEARVDTVPMASSDHSAIVLSLEGVEVMGYVRKDYFKFDDCWADEEKCKDIVQRVWGHGEDSFETKVGNLGVTLGGWQRLRRSKAKRDEKRLRGVILKIDSGPYIAEKCDLRRKVMAELKEVLDKDERFWFQRSRVAWLKDGDRLKISLGLLRDIFPLFRSSAANPDEEIFQAIEQCIDPSDNEMLCREFSSEEVIFAFSQVNPSKAPGFDGLPENQCAFVPGRSISDNFLVAHEIFHYLKRAKNGPNKGAALKLDMEKAYDRVEWDFLLNVMTRMGFCDSFVNIIRKCISTVSFQIRINGVLSDVVVPQRGLRQGDPLSPYLFLFCAQGLSALLLKAQRRNEIKGIRASVRGPRVSHLFYADDSLLFMKNSMTEVRRIKGILDQYEKASGQKVNYEKSSIFFSPNTPSVDRGSFLRELGVVEASEPGSYLGLPLVVGKGKRAAFNFIKDRTEKRIQGWTKRLLSLEGGRSFWWSGKQNTRGWAMVAWDRICKAKKFGGMGFRDLHMFNVALLGNQIWRFIQDENSLAFKVIKAKYFPNSSFFEARLGTNFSYAWASLMKAKEELKDGFFWRVGFDSGIRMFEENWGDDCAIEWGERYVDNAASPVRVADFMVPGCARWDEDKVVGVLRTADADKVLKTLIAPVREDRIFGWRICHDAIPVGAKLVQASIGNGVCPLCLLELETVLHAIKDCPKVRSVLEVSGLSQGIVEWIGSSPLSWLIFAHSKLINEGFDLFLALLWNIWNRRNDLVHNGEMQSDRNVVVSSSNLVEEFRKVKKVDVIDRDEVRFSRFRGWIKPGQEEIKVNVDGAFCKENRKAAIGVVARDSQGMVIAGLAKLINPPSSAESAEVAAFTEDLSTIGLLLNEARLLLSRAPTFKVNYVCRVANRVAHTLAHWALSNTNPIWAPWGCDRNMTRRYPRPHTGHRSPPPPARFPVVLRRRSGDAPARHYRSSDKARTMENAPPPWKWIIRKALWPGTPSHPRGCGPRHPTGARQRLALAQVSPPSPVGLVGHGSRKDHPPVHWSLSFHVRPNSATARRFGLVRVLYWLCVTCRDICHPVPSPLMATAYWGSEIRHPGVRIRLDRSPERLLVAFVMGNWRVYPPMLVFVPSGCGVPSFIVSSAPRPIIGRAPCYMHRTVESHSSSMSPLAVFEPKGSLGPIARWLRIFAPRHERCSCLLWPRPLPRHRIEDHTVPDVAKECYLVDPASSHMLVSKIKPCMFKKLVVGPRGGSAGPPRGEHRSARPYCRRCAPGLNWPGRSSGAVTLKKLECSKQAYASFAKDVFINQERKLGARRRSDTVLVSTINDADQGSADVAFRTPPAPYEKSKSLGSGGSMVARLKLKGIDGRAPPGVEPAA</sequence>
<dbReference type="InterPro" id="IPR002156">
    <property type="entry name" value="RNaseH_domain"/>
</dbReference>
<dbReference type="InterPro" id="IPR043502">
    <property type="entry name" value="DNA/RNA_pol_sf"/>
</dbReference>
<dbReference type="GO" id="GO:0003676">
    <property type="term" value="F:nucleic acid binding"/>
    <property type="evidence" value="ECO:0007669"/>
    <property type="project" value="InterPro"/>
</dbReference>
<gene>
    <name evidence="5" type="ORF">F3Y22_tig00112304pilonHSYRG00002</name>
</gene>
<dbReference type="PANTHER" id="PTHR33116">
    <property type="entry name" value="REVERSE TRANSCRIPTASE ZINC-BINDING DOMAIN-CONTAINING PROTEIN-RELATED-RELATED"/>
    <property type="match status" value="1"/>
</dbReference>
<dbReference type="InterPro" id="IPR036397">
    <property type="entry name" value="RNaseH_sf"/>
</dbReference>
<dbReference type="Pfam" id="PF00078">
    <property type="entry name" value="RVT_1"/>
    <property type="match status" value="2"/>
</dbReference>
<evidence type="ECO:0000259" key="3">
    <source>
        <dbReference type="PROSITE" id="PS50158"/>
    </source>
</evidence>
<dbReference type="CDD" id="cd01650">
    <property type="entry name" value="RT_nLTR_like"/>
    <property type="match status" value="2"/>
</dbReference>
<dbReference type="Proteomes" id="UP000436088">
    <property type="component" value="Unassembled WGS sequence"/>
</dbReference>
<dbReference type="EMBL" id="VEPZ02001547">
    <property type="protein sequence ID" value="KAE8668513.1"/>
    <property type="molecule type" value="Genomic_DNA"/>
</dbReference>
<dbReference type="InterPro" id="IPR036691">
    <property type="entry name" value="Endo/exonu/phosph_ase_sf"/>
</dbReference>
<evidence type="ECO:0000256" key="2">
    <source>
        <dbReference type="SAM" id="MobiDB-lite"/>
    </source>
</evidence>
<dbReference type="Pfam" id="PF14392">
    <property type="entry name" value="zf-CCHC_4"/>
    <property type="match status" value="1"/>
</dbReference>
<feature type="compositionally biased region" description="Low complexity" evidence="2">
    <location>
        <begin position="2382"/>
        <end position="2394"/>
    </location>
</feature>
<feature type="compositionally biased region" description="Basic and acidic residues" evidence="2">
    <location>
        <begin position="398"/>
        <end position="411"/>
    </location>
</feature>